<evidence type="ECO:0000256" key="2">
    <source>
        <dbReference type="ARBA" id="ARBA00023134"/>
    </source>
</evidence>
<evidence type="ECO:0000313" key="5">
    <source>
        <dbReference type="Proteomes" id="UP000827092"/>
    </source>
</evidence>
<keyword evidence="2" id="KW-0342">GTP-binding</keyword>
<evidence type="ECO:0000259" key="3">
    <source>
        <dbReference type="PROSITE" id="PS50097"/>
    </source>
</evidence>
<feature type="domain" description="BTB" evidence="3">
    <location>
        <begin position="252"/>
        <end position="323"/>
    </location>
</feature>
<dbReference type="Gene3D" id="3.40.50.300">
    <property type="entry name" value="P-loop containing nucleotide triphosphate hydrolases"/>
    <property type="match status" value="1"/>
</dbReference>
<dbReference type="GO" id="GO:0022412">
    <property type="term" value="P:cellular process involved in reproduction in multicellular organism"/>
    <property type="evidence" value="ECO:0007669"/>
    <property type="project" value="UniProtKB-ARBA"/>
</dbReference>
<dbReference type="PRINTS" id="PR00449">
    <property type="entry name" value="RASTRNSFRMNG"/>
</dbReference>
<feature type="domain" description="BTB" evidence="3">
    <location>
        <begin position="384"/>
        <end position="451"/>
    </location>
</feature>
<dbReference type="InterPro" id="IPR011333">
    <property type="entry name" value="SKP1/BTB/POZ_sf"/>
</dbReference>
<dbReference type="GO" id="GO:0003006">
    <property type="term" value="P:developmental process involved in reproduction"/>
    <property type="evidence" value="ECO:0007669"/>
    <property type="project" value="UniProtKB-ARBA"/>
</dbReference>
<dbReference type="GO" id="GO:0003924">
    <property type="term" value="F:GTPase activity"/>
    <property type="evidence" value="ECO:0007669"/>
    <property type="project" value="InterPro"/>
</dbReference>
<dbReference type="SMART" id="SM00174">
    <property type="entry name" value="RHO"/>
    <property type="match status" value="1"/>
</dbReference>
<dbReference type="PROSITE" id="PS50097">
    <property type="entry name" value="BTB"/>
    <property type="match status" value="2"/>
</dbReference>
<dbReference type="InterPro" id="IPR000210">
    <property type="entry name" value="BTB/POZ_dom"/>
</dbReference>
<dbReference type="GO" id="GO:0001667">
    <property type="term" value="P:ameboidal-type cell migration"/>
    <property type="evidence" value="ECO:0007669"/>
    <property type="project" value="UniProtKB-ARBA"/>
</dbReference>
<evidence type="ECO:0000256" key="1">
    <source>
        <dbReference type="ARBA" id="ARBA00022741"/>
    </source>
</evidence>
<organism evidence="4 5">
    <name type="scientific">Oedothorax gibbosus</name>
    <dbReference type="NCBI Taxonomy" id="931172"/>
    <lineage>
        <taxon>Eukaryota</taxon>
        <taxon>Metazoa</taxon>
        <taxon>Ecdysozoa</taxon>
        <taxon>Arthropoda</taxon>
        <taxon>Chelicerata</taxon>
        <taxon>Arachnida</taxon>
        <taxon>Araneae</taxon>
        <taxon>Araneomorphae</taxon>
        <taxon>Entelegynae</taxon>
        <taxon>Araneoidea</taxon>
        <taxon>Linyphiidae</taxon>
        <taxon>Erigoninae</taxon>
        <taxon>Oedothorax</taxon>
    </lineage>
</organism>
<dbReference type="Gene3D" id="3.30.710.10">
    <property type="entry name" value="Potassium Channel Kv1.1, Chain A"/>
    <property type="match status" value="2"/>
</dbReference>
<reference evidence="4 5" key="1">
    <citation type="journal article" date="2022" name="Nat. Ecol. Evol.">
        <title>A masculinizing supergene underlies an exaggerated male reproductive morph in a spider.</title>
        <authorList>
            <person name="Hendrickx F."/>
            <person name="De Corte Z."/>
            <person name="Sonet G."/>
            <person name="Van Belleghem S.M."/>
            <person name="Kostlbacher S."/>
            <person name="Vangestel C."/>
        </authorList>
    </citation>
    <scope>NUCLEOTIDE SEQUENCE [LARGE SCALE GENOMIC DNA]</scope>
    <source>
        <strain evidence="4">W744_W776</strain>
    </source>
</reference>
<dbReference type="SUPFAM" id="SSF52540">
    <property type="entry name" value="P-loop containing nucleoside triphosphate hydrolases"/>
    <property type="match status" value="1"/>
</dbReference>
<dbReference type="AlphaFoldDB" id="A0AAV6U7G5"/>
<evidence type="ECO:0000313" key="4">
    <source>
        <dbReference type="EMBL" id="KAG8179989.1"/>
    </source>
</evidence>
<dbReference type="GO" id="GO:0005525">
    <property type="term" value="F:GTP binding"/>
    <property type="evidence" value="ECO:0007669"/>
    <property type="project" value="UniProtKB-KW"/>
</dbReference>
<dbReference type="InterPro" id="IPR001806">
    <property type="entry name" value="Small_GTPase"/>
</dbReference>
<dbReference type="Pfam" id="PF00651">
    <property type="entry name" value="BTB"/>
    <property type="match status" value="2"/>
</dbReference>
<dbReference type="Proteomes" id="UP000827092">
    <property type="component" value="Unassembled WGS sequence"/>
</dbReference>
<proteinExistence type="predicted"/>
<dbReference type="GO" id="GO:0035006">
    <property type="term" value="P:melanization defense response"/>
    <property type="evidence" value="ECO:0007669"/>
    <property type="project" value="UniProtKB-ARBA"/>
</dbReference>
<dbReference type="EMBL" id="JAFNEN010000592">
    <property type="protein sequence ID" value="KAG8179989.1"/>
    <property type="molecule type" value="Genomic_DNA"/>
</dbReference>
<dbReference type="SMART" id="SM00225">
    <property type="entry name" value="BTB"/>
    <property type="match status" value="2"/>
</dbReference>
<keyword evidence="5" id="KW-1185">Reference proteome</keyword>
<dbReference type="InterPro" id="IPR003578">
    <property type="entry name" value="Small_GTPase_Rho"/>
</dbReference>
<dbReference type="InterPro" id="IPR027417">
    <property type="entry name" value="P-loop_NTPase"/>
</dbReference>
<dbReference type="PANTHER" id="PTHR24072">
    <property type="entry name" value="RHO FAMILY GTPASE"/>
    <property type="match status" value="1"/>
</dbReference>
<dbReference type="Pfam" id="PF00071">
    <property type="entry name" value="Ras"/>
    <property type="match status" value="1"/>
</dbReference>
<dbReference type="InterPro" id="IPR005225">
    <property type="entry name" value="Small_GTP-bd"/>
</dbReference>
<protein>
    <recommendedName>
        <fullName evidence="3">BTB domain-containing protein</fullName>
    </recommendedName>
</protein>
<dbReference type="SMART" id="SM00175">
    <property type="entry name" value="RAB"/>
    <property type="match status" value="1"/>
</dbReference>
<dbReference type="PROSITE" id="PS51420">
    <property type="entry name" value="RHO"/>
    <property type="match status" value="1"/>
</dbReference>
<sequence>MGKTASRLCPPNVTINKVAVQLKACHLFVNHVPTIWAIDHYRKDPGLQNRSVRNIDGVKASVQLWDTFGDHEKDRKYAYQKANVALLCFNISSMKSYQHVRSKWFPEIREFCPNVPIILVGCKNDVRYLNQDPEYMQYWKEKLPYSKKIQEDNLISREQGRLMAREIGAVCYYETSAYTSYGVDFLYENIARLGLISRRKKQLFMKRWKSVNPPQIQEPYCPPKPSPPELRELPPSTYRKDIANLVDEDYGADFFFFVRPARFCVLRLILAATSEYFREMFFSLEDHYLNVNAAELPHLDNLGLELSQKILLYHYTGYLDMEQKDILVNYKDIKNIIELEELKDLIKSKDTVRFNSIREVIYERFLCQLKDGLLELGITHKIFADVVFEVDDGACYAHRGLLRARSDYMKSMFSEHFIERSLEVIQFPNATMEVLDIVLEYLYTDRIRYRLTFNCAFDVIILANRMCLFRLINIVESAMILLFNDMIANDLTISNIILDYLGVCKMHNAFQLYEFCCYHIVTNYHQISLFSADALESLGQDLQDELARCRWPPLEVHKENIFYEQFQRQTERQVRRFKKFALWRRARNSMRGLYGSMTSRRARIVDVSEPESDPEDRLKNQVPANDMELYQGSFGRNLCYFVDDSDEDQRNDLVNVVDNNMLSADAVDDLVLDMESLGVYGSVGPEIFV</sequence>
<dbReference type="GO" id="GO:0035099">
    <property type="term" value="P:hemocyte migration"/>
    <property type="evidence" value="ECO:0007669"/>
    <property type="project" value="UniProtKB-ARBA"/>
</dbReference>
<keyword evidence="1" id="KW-0547">Nucleotide-binding</keyword>
<dbReference type="PROSITE" id="PS51419">
    <property type="entry name" value="RAB"/>
    <property type="match status" value="1"/>
</dbReference>
<dbReference type="NCBIfam" id="TIGR00231">
    <property type="entry name" value="small_GTP"/>
    <property type="match status" value="1"/>
</dbReference>
<comment type="caution">
    <text evidence="4">The sequence shown here is derived from an EMBL/GenBank/DDBJ whole genome shotgun (WGS) entry which is preliminary data.</text>
</comment>
<gene>
    <name evidence="4" type="ORF">JTE90_007957</name>
</gene>
<name>A0AAV6U7G5_9ARAC</name>
<accession>A0AAV6U7G5</accession>
<dbReference type="SUPFAM" id="SSF54695">
    <property type="entry name" value="POZ domain"/>
    <property type="match status" value="2"/>
</dbReference>
<dbReference type="GO" id="GO:0007264">
    <property type="term" value="P:small GTPase-mediated signal transduction"/>
    <property type="evidence" value="ECO:0007669"/>
    <property type="project" value="InterPro"/>
</dbReference>